<dbReference type="RefSeq" id="WP_127724874.1">
    <property type="nucleotide sequence ID" value="NZ_RLIH01000011.1"/>
</dbReference>
<keyword evidence="2" id="KW-0472">Membrane</keyword>
<evidence type="ECO:0000259" key="3">
    <source>
        <dbReference type="Pfam" id="PF23750"/>
    </source>
</evidence>
<reference evidence="4 5" key="1">
    <citation type="submission" date="2018-11" db="EMBL/GenBank/DDBJ databases">
        <title>Genome sequencing and assembly of Anaerosphaera sp. nov., GS7-6-2.</title>
        <authorList>
            <person name="Rettenmaier R."/>
            <person name="Liebl W."/>
            <person name="Zverlov V."/>
        </authorList>
    </citation>
    <scope>NUCLEOTIDE SEQUENCE [LARGE SCALE GENOMIC DNA]</scope>
    <source>
        <strain evidence="4 5">GS7-6-2</strain>
    </source>
</reference>
<dbReference type="EMBL" id="RLIH01000011">
    <property type="protein sequence ID" value="RVU54342.1"/>
    <property type="molecule type" value="Genomic_DNA"/>
</dbReference>
<feature type="compositionally biased region" description="Low complexity" evidence="1">
    <location>
        <begin position="238"/>
        <end position="296"/>
    </location>
</feature>
<dbReference type="InterPro" id="IPR055431">
    <property type="entry name" value="RsgI_M"/>
</dbReference>
<evidence type="ECO:0000313" key="5">
    <source>
        <dbReference type="Proteomes" id="UP000288812"/>
    </source>
</evidence>
<name>A0A437S5M0_9FIRM</name>
<keyword evidence="5" id="KW-1185">Reference proteome</keyword>
<dbReference type="Proteomes" id="UP000288812">
    <property type="component" value="Unassembled WGS sequence"/>
</dbReference>
<dbReference type="AlphaFoldDB" id="A0A437S5M0"/>
<feature type="domain" description="Anti-sigma factor RsgI-like middle" evidence="3">
    <location>
        <begin position="78"/>
        <end position="197"/>
    </location>
</feature>
<comment type="caution">
    <text evidence="4">The sequence shown here is derived from an EMBL/GenBank/DDBJ whole genome shotgun (WGS) entry which is preliminary data.</text>
</comment>
<organism evidence="4 5">
    <name type="scientific">Anaerosphaera multitolerans</name>
    <dbReference type="NCBI Taxonomy" id="2487351"/>
    <lineage>
        <taxon>Bacteria</taxon>
        <taxon>Bacillati</taxon>
        <taxon>Bacillota</taxon>
        <taxon>Tissierellia</taxon>
        <taxon>Tissierellales</taxon>
        <taxon>Peptoniphilaceae</taxon>
        <taxon>Anaerosphaera</taxon>
    </lineage>
</organism>
<accession>A0A437S5M0</accession>
<protein>
    <recommendedName>
        <fullName evidence="3">Anti-sigma factor RsgI-like middle domain-containing protein</fullName>
    </recommendedName>
</protein>
<dbReference type="Pfam" id="PF23750">
    <property type="entry name" value="RsgI_M"/>
    <property type="match status" value="1"/>
</dbReference>
<evidence type="ECO:0000256" key="1">
    <source>
        <dbReference type="SAM" id="MobiDB-lite"/>
    </source>
</evidence>
<feature type="transmembrane region" description="Helical" evidence="2">
    <location>
        <begin position="53"/>
        <end position="73"/>
    </location>
</feature>
<evidence type="ECO:0000256" key="2">
    <source>
        <dbReference type="SAM" id="Phobius"/>
    </source>
</evidence>
<dbReference type="OrthoDB" id="1985537at2"/>
<keyword evidence="2" id="KW-0812">Transmembrane</keyword>
<proteinExistence type="predicted"/>
<evidence type="ECO:0000313" key="4">
    <source>
        <dbReference type="EMBL" id="RVU54342.1"/>
    </source>
</evidence>
<gene>
    <name evidence="4" type="ORF">EF514_07805</name>
</gene>
<feature type="region of interest" description="Disordered" evidence="1">
    <location>
        <begin position="208"/>
        <end position="296"/>
    </location>
</feature>
<sequence>MKYLIVEVHPAYVVALDEEGRFLRAANLNYEVGSTVEEIVPLEVKERKLNSRIFSLLASVACICIVAIGVYRVNFMPYGTVNLKINPSVAITLNKREKVLKLEGKNKSGEELIGDYDIKGKNDIEVIEDLADRALEREILKDDGKISVVTISKNAKWKDKVESNIIDNLNLHLENRNIKIYNEDFIEEEDIEGNEEKIITIPVVEPSNTVKSTEPTRKEDVIRSSPKVINDGYHGNDYDNSNDNYYNDDNNDNDNYNDNNYNDNDNNYNYNNSFNDVKTENNYYGDNNNEENNNND</sequence>
<keyword evidence="2" id="KW-1133">Transmembrane helix</keyword>